<keyword evidence="2" id="KW-1185">Reference proteome</keyword>
<organism evidence="1 2">
    <name type="scientific">Anas platyrhynchos</name>
    <name type="common">Mallard</name>
    <name type="synonym">Anas boschas</name>
    <dbReference type="NCBI Taxonomy" id="8839"/>
    <lineage>
        <taxon>Eukaryota</taxon>
        <taxon>Metazoa</taxon>
        <taxon>Chordata</taxon>
        <taxon>Craniata</taxon>
        <taxon>Vertebrata</taxon>
        <taxon>Euteleostomi</taxon>
        <taxon>Archelosauria</taxon>
        <taxon>Archosauria</taxon>
        <taxon>Dinosauria</taxon>
        <taxon>Saurischia</taxon>
        <taxon>Theropoda</taxon>
        <taxon>Coelurosauria</taxon>
        <taxon>Aves</taxon>
        <taxon>Neognathae</taxon>
        <taxon>Galloanserae</taxon>
        <taxon>Anseriformes</taxon>
        <taxon>Anatidae</taxon>
        <taxon>Anatinae</taxon>
        <taxon>Anas</taxon>
    </lineage>
</organism>
<sequence>MGNFQLAFERPATSMRTMMGTTESTIYFQVLQCDRCQSAKCRANRFGAPKAQLATSALGEAHQASQPPVILQIVTSHCIQFRSRKSDLFTKSTTLSPTFNPPKL</sequence>
<gene>
    <name evidence="1" type="ORF">Anapl_01249</name>
</gene>
<dbReference type="EMBL" id="KB742629">
    <property type="protein sequence ID" value="EOB06238.1"/>
    <property type="molecule type" value="Genomic_DNA"/>
</dbReference>
<protein>
    <submittedName>
        <fullName evidence="1">Uncharacterized protein</fullName>
    </submittedName>
</protein>
<evidence type="ECO:0000313" key="2">
    <source>
        <dbReference type="Proteomes" id="UP000296049"/>
    </source>
</evidence>
<proteinExistence type="predicted"/>
<dbReference type="AlphaFoldDB" id="R0M0L4"/>
<name>R0M0L4_ANAPL</name>
<dbReference type="Proteomes" id="UP000296049">
    <property type="component" value="Unassembled WGS sequence"/>
</dbReference>
<accession>R0M0L4</accession>
<reference evidence="2" key="1">
    <citation type="journal article" date="2013" name="Nat. Genet.">
        <title>The duck genome and transcriptome provide insight into an avian influenza virus reservoir species.</title>
        <authorList>
            <person name="Huang Y."/>
            <person name="Li Y."/>
            <person name="Burt D.W."/>
            <person name="Chen H."/>
            <person name="Zhang Y."/>
            <person name="Qian W."/>
            <person name="Kim H."/>
            <person name="Gan S."/>
            <person name="Zhao Y."/>
            <person name="Li J."/>
            <person name="Yi K."/>
            <person name="Feng H."/>
            <person name="Zhu P."/>
            <person name="Li B."/>
            <person name="Liu Q."/>
            <person name="Fairley S."/>
            <person name="Magor K.E."/>
            <person name="Du Z."/>
            <person name="Hu X."/>
            <person name="Goodman L."/>
            <person name="Tafer H."/>
            <person name="Vignal A."/>
            <person name="Lee T."/>
            <person name="Kim K.W."/>
            <person name="Sheng Z."/>
            <person name="An Y."/>
            <person name="Searle S."/>
            <person name="Herrero J."/>
            <person name="Groenen M.A."/>
            <person name="Crooijmans R.P."/>
            <person name="Faraut T."/>
            <person name="Cai Q."/>
            <person name="Webster R.G."/>
            <person name="Aldridge J.R."/>
            <person name="Warren W.C."/>
            <person name="Bartschat S."/>
            <person name="Kehr S."/>
            <person name="Marz M."/>
            <person name="Stadler P.F."/>
            <person name="Smith J."/>
            <person name="Kraus R.H."/>
            <person name="Zhao Y."/>
            <person name="Ren L."/>
            <person name="Fei J."/>
            <person name="Morisson M."/>
            <person name="Kaiser P."/>
            <person name="Griffin D.K."/>
            <person name="Rao M."/>
            <person name="Pitel F."/>
            <person name="Wang J."/>
            <person name="Li N."/>
        </authorList>
    </citation>
    <scope>NUCLEOTIDE SEQUENCE [LARGE SCALE GENOMIC DNA]</scope>
</reference>
<evidence type="ECO:0000313" key="1">
    <source>
        <dbReference type="EMBL" id="EOB06238.1"/>
    </source>
</evidence>